<protein>
    <submittedName>
        <fullName evidence="1">Non-specific serine/threonine protein kinase protein</fullName>
        <ecNumber evidence="1">2.7.11.1</ecNumber>
    </submittedName>
</protein>
<keyword evidence="1" id="KW-0723">Serine/threonine-protein kinase</keyword>
<dbReference type="EC" id="2.7.11.1" evidence="1"/>
<keyword evidence="2" id="KW-1185">Reference proteome</keyword>
<keyword evidence="1" id="KW-0808">Transferase</keyword>
<evidence type="ECO:0000313" key="2">
    <source>
        <dbReference type="Proteomes" id="UP000827976"/>
    </source>
</evidence>
<name>A0ACB7WSA8_DIOAL</name>
<keyword evidence="1" id="KW-0418">Kinase</keyword>
<accession>A0ACB7WSA8</accession>
<dbReference type="Proteomes" id="UP000827976">
    <property type="component" value="Chromosome 2"/>
</dbReference>
<gene>
    <name evidence="1" type="ORF">IHE45_02G085700</name>
</gene>
<dbReference type="EMBL" id="CM037012">
    <property type="protein sequence ID" value="KAH7690966.1"/>
    <property type="molecule type" value="Genomic_DNA"/>
</dbReference>
<organism evidence="1 2">
    <name type="scientific">Dioscorea alata</name>
    <name type="common">Purple yam</name>
    <dbReference type="NCBI Taxonomy" id="55571"/>
    <lineage>
        <taxon>Eukaryota</taxon>
        <taxon>Viridiplantae</taxon>
        <taxon>Streptophyta</taxon>
        <taxon>Embryophyta</taxon>
        <taxon>Tracheophyta</taxon>
        <taxon>Spermatophyta</taxon>
        <taxon>Magnoliopsida</taxon>
        <taxon>Liliopsida</taxon>
        <taxon>Dioscoreales</taxon>
        <taxon>Dioscoreaceae</taxon>
        <taxon>Dioscorea</taxon>
    </lineage>
</organism>
<reference evidence="2" key="1">
    <citation type="journal article" date="2022" name="Nat. Commun.">
        <title>Chromosome evolution and the genetic basis of agronomically important traits in greater yam.</title>
        <authorList>
            <person name="Bredeson J.V."/>
            <person name="Lyons J.B."/>
            <person name="Oniyinde I.O."/>
            <person name="Okereke N.R."/>
            <person name="Kolade O."/>
            <person name="Nnabue I."/>
            <person name="Nwadili C.O."/>
            <person name="Hribova E."/>
            <person name="Parker M."/>
            <person name="Nwogha J."/>
            <person name="Shu S."/>
            <person name="Carlson J."/>
            <person name="Kariba R."/>
            <person name="Muthemba S."/>
            <person name="Knop K."/>
            <person name="Barton G.J."/>
            <person name="Sherwood A.V."/>
            <person name="Lopez-Montes A."/>
            <person name="Asiedu R."/>
            <person name="Jamnadass R."/>
            <person name="Muchugi A."/>
            <person name="Goodstein D."/>
            <person name="Egesi C.N."/>
            <person name="Featherston J."/>
            <person name="Asfaw A."/>
            <person name="Simpson G.G."/>
            <person name="Dolezel J."/>
            <person name="Hendre P.S."/>
            <person name="Van Deynze A."/>
            <person name="Kumar P.L."/>
            <person name="Obidiegwu J.E."/>
            <person name="Bhattacharjee R."/>
            <person name="Rokhsar D.S."/>
        </authorList>
    </citation>
    <scope>NUCLEOTIDE SEQUENCE [LARGE SCALE GENOMIC DNA]</scope>
    <source>
        <strain evidence="2">cv. TDa95/00328</strain>
    </source>
</reference>
<comment type="caution">
    <text evidence="1">The sequence shown here is derived from an EMBL/GenBank/DDBJ whole genome shotgun (WGS) entry which is preliminary data.</text>
</comment>
<sequence>MESWLPSKFTTIPAEILMLVLLSQLVLLFSNLCFPIPIMATASRIESQGRALLQWKATIETEDLLHTWTSTASPCNWTGITCRYDGHLMLTITKVQLRKLGLEGKLETLNFSALPSLRVLDLNGNHIHGSIPAAISALSKLTILDLSVNNLRGIIPSELGNLTKLKALWLSQNQISGSIPLSFGKLVNLNLLAISKNFLVGSIPPAFGNLTKLKGLYLWSNKLNGSIPSEIGNLVSLTGFDISNNQITGLIPPSLGSLKSLTGLALSHNYLFGKVPNEFSNLTNLNNLQLVNDNLSGNLPQDLARGGLLNKLALAYNNFQGPIPMSLKNSTNLVRVHLERNQFTGDVSESFGVHPYLDYINLSFNKLSGTLSPFWGACVNLTSIEISSNRISGLIPLEIGQLPKLHLLDISSNNLVGKIPKEFGNLSYIFHLNMSNNQLTGTIPPEFGDLSSLEVLDLSSNNLTGEIPIRLEHCLKLNSLKFSSNELSGAIPSQLGDLNLHDVLDLSDNLFTGKIPTQLSKLMMLQKMNLSHNHLVGGIPSSFQLMTSLTSFDISYNSLEGPIPENHFFEAAPIKWFTHNKGLCGQVHGLPRCNQSSSTSKGGGKKYQKVIILIVLPIFGTLFLILLIVAITLLRYKRKKLMANDSDEEVGGQYCFSIWNVNHGKEIYKEIIRATENFDNKYQIGAGACSIVYKATLSSRETLAIKKFHKEEGRVNEQAFQNEVQALIEIRHRNIVRFYGCCSTKKFNFLAYKYMETGRLGATLRSEQGAIELDWIKRVSIVRDIAQALSYLHHDCAPPIIHRDITSNNILLDEEYKACVSDFGISRTLKPNSSHWSLVAGTYGYMAPELAYVMRVTEKCDVYSFGIVALEVIHGRHPGDLLSNLSLSMLVKDILDPRLPLHIANQVITNQVHSMISIAMQCINTDPQARPTMQQVSQRLPSPKSLPTSNIYPFEALTLYRLIKIAHTHIDDQAFE</sequence>
<proteinExistence type="predicted"/>
<evidence type="ECO:0000313" key="1">
    <source>
        <dbReference type="EMBL" id="KAH7690966.1"/>
    </source>
</evidence>